<evidence type="ECO:0000313" key="13">
    <source>
        <dbReference type="Proteomes" id="UP000241769"/>
    </source>
</evidence>
<evidence type="ECO:0000256" key="2">
    <source>
        <dbReference type="ARBA" id="ARBA00008786"/>
    </source>
</evidence>
<dbReference type="EC" id="3.1.3.16" evidence="10"/>
<keyword evidence="4" id="KW-0677">Repeat</keyword>
<sequence length="493" mass="55816">MAEISEETLKKAEEFKLTANDHFGKQKYALAIDFYSKAIELNSKNAVYLSNRAFAYAKLEQYGAALQDASAAIDVDPKYIKAYYRRGSANLLLGKYKEALKDFKKVVGILPKNAEAQEKFKQCEKIVRQMAFESAIATEDEKPLSETLDVESISVESSYDGPHLMDGKVDLSFVQQLVAHLKAQKKLHTKYLYQILIEMKKLLCKLPSLIDIEVPEGNSFSVCGDTHGQYYDLLNIFEINGQPSIENPYLCESQMSTRKLIPPVNGDYVDRGSFSLELVLTLFAYKLLYPDHVHLMRGNHETINMNRMYGFEGEVTQKYSKKCFDLFTEVFNWLPLSACLNKKVIIVHGGLFSKDGVKLDDMRKISRNRQPPDEGLMCELLWSDPSPFPGRSPNKRGVGVAFGPDVTHKFLKDNNLQMVVRSHEVKEEGYLVEADGKLVTVFSAPNYCDSVGNKGALIRFDSQMNPKYVQFTAVPHPAIKPMAYASNYNMFMK</sequence>
<comment type="similarity">
    <text evidence="2">Belongs to the PPP phosphatase family. PP-5 (PP-T) subfamily.</text>
</comment>
<dbReference type="OrthoDB" id="445564at2759"/>
<dbReference type="InterPro" id="IPR006186">
    <property type="entry name" value="Ser/Thr-sp_prot-phosphatase"/>
</dbReference>
<dbReference type="Proteomes" id="UP000241769">
    <property type="component" value="Unassembled WGS sequence"/>
</dbReference>
<evidence type="ECO:0000313" key="12">
    <source>
        <dbReference type="EMBL" id="PRP73190.1"/>
    </source>
</evidence>
<dbReference type="FunCoup" id="A0A2P6MNB6">
    <property type="interactions" value="1229"/>
</dbReference>
<dbReference type="SMART" id="SM00028">
    <property type="entry name" value="TPR"/>
    <property type="match status" value="3"/>
</dbReference>
<evidence type="ECO:0000259" key="11">
    <source>
        <dbReference type="PROSITE" id="PS00125"/>
    </source>
</evidence>
<dbReference type="PANTHER" id="PTHR45668:SF5">
    <property type="entry name" value="SERINE_THREONINE-PROTEIN PHOSPHATASE 5"/>
    <property type="match status" value="1"/>
</dbReference>
<dbReference type="STRING" id="1890364.A0A2P6MNB6"/>
<dbReference type="InterPro" id="IPR019734">
    <property type="entry name" value="TPR_rpt"/>
</dbReference>
<dbReference type="PIRSF" id="PIRSF033096">
    <property type="entry name" value="PPPtase_5"/>
    <property type="match status" value="1"/>
</dbReference>
<dbReference type="PROSITE" id="PS50005">
    <property type="entry name" value="TPR"/>
    <property type="match status" value="2"/>
</dbReference>
<dbReference type="InterPro" id="IPR011990">
    <property type="entry name" value="TPR-like_helical_dom_sf"/>
</dbReference>
<dbReference type="PANTHER" id="PTHR45668">
    <property type="entry name" value="SERINE/THREONINE-PROTEIN PHOSPHATASE 5-RELATED"/>
    <property type="match status" value="1"/>
</dbReference>
<dbReference type="Pfam" id="PF08321">
    <property type="entry name" value="PPP5"/>
    <property type="match status" value="1"/>
</dbReference>
<feature type="repeat" description="TPR" evidence="9">
    <location>
        <begin position="12"/>
        <end position="45"/>
    </location>
</feature>
<dbReference type="InterPro" id="IPR041753">
    <property type="entry name" value="PP5_C"/>
</dbReference>
<dbReference type="SMART" id="SM00156">
    <property type="entry name" value="PP2Ac"/>
    <property type="match status" value="1"/>
</dbReference>
<evidence type="ECO:0000256" key="3">
    <source>
        <dbReference type="ARBA" id="ARBA00022723"/>
    </source>
</evidence>
<reference evidence="12 13" key="1">
    <citation type="journal article" date="2018" name="Genome Biol. Evol.">
        <title>Multiple Roots of Fruiting Body Formation in Amoebozoa.</title>
        <authorList>
            <person name="Hillmann F."/>
            <person name="Forbes G."/>
            <person name="Novohradska S."/>
            <person name="Ferling I."/>
            <person name="Riege K."/>
            <person name="Groth M."/>
            <person name="Westermann M."/>
            <person name="Marz M."/>
            <person name="Spaller T."/>
            <person name="Winckler T."/>
            <person name="Schaap P."/>
            <person name="Glockner G."/>
        </authorList>
    </citation>
    <scope>NUCLEOTIDE SEQUENCE [LARGE SCALE GENOMIC DNA]</scope>
    <source>
        <strain evidence="12 13">Jena</strain>
    </source>
</reference>
<dbReference type="PROSITE" id="PS50293">
    <property type="entry name" value="TPR_REGION"/>
    <property type="match status" value="1"/>
</dbReference>
<evidence type="ECO:0000256" key="7">
    <source>
        <dbReference type="ARBA" id="ARBA00023211"/>
    </source>
</evidence>
<keyword evidence="6 9" id="KW-0802">TPR repeat</keyword>
<keyword evidence="7" id="KW-0464">Manganese</keyword>
<evidence type="ECO:0000256" key="8">
    <source>
        <dbReference type="PIRSR" id="PIRSR033096-1"/>
    </source>
</evidence>
<feature type="repeat" description="TPR" evidence="9">
    <location>
        <begin position="80"/>
        <end position="113"/>
    </location>
</feature>
<dbReference type="InterPro" id="IPR051134">
    <property type="entry name" value="PPP_phosphatase"/>
</dbReference>
<proteinExistence type="inferred from homology"/>
<dbReference type="PRINTS" id="PR00114">
    <property type="entry name" value="STPHPHTASE"/>
</dbReference>
<evidence type="ECO:0000256" key="5">
    <source>
        <dbReference type="ARBA" id="ARBA00022801"/>
    </source>
</evidence>
<dbReference type="SUPFAM" id="SSF48452">
    <property type="entry name" value="TPR-like"/>
    <property type="match status" value="1"/>
</dbReference>
<evidence type="ECO:0000256" key="1">
    <source>
        <dbReference type="ARBA" id="ARBA00001936"/>
    </source>
</evidence>
<name>A0A2P6MNB6_9EUKA</name>
<dbReference type="Gene3D" id="3.60.21.10">
    <property type="match status" value="1"/>
</dbReference>
<keyword evidence="5 10" id="KW-0378">Hydrolase</keyword>
<feature type="domain" description="Serine/threonine specific protein phosphatases" evidence="11">
    <location>
        <begin position="296"/>
        <end position="301"/>
    </location>
</feature>
<evidence type="ECO:0000256" key="10">
    <source>
        <dbReference type="RuleBase" id="RU004273"/>
    </source>
</evidence>
<keyword evidence="3" id="KW-0479">Metal-binding</keyword>
<evidence type="ECO:0000256" key="6">
    <source>
        <dbReference type="ARBA" id="ARBA00022803"/>
    </source>
</evidence>
<dbReference type="Gene3D" id="1.25.40.10">
    <property type="entry name" value="Tetratricopeptide repeat domain"/>
    <property type="match status" value="1"/>
</dbReference>
<dbReference type="CDD" id="cd07417">
    <property type="entry name" value="MPP_PP5_C"/>
    <property type="match status" value="1"/>
</dbReference>
<evidence type="ECO:0000256" key="9">
    <source>
        <dbReference type="PROSITE-ProRule" id="PRU00339"/>
    </source>
</evidence>
<keyword evidence="13" id="KW-1185">Reference proteome</keyword>
<dbReference type="AlphaFoldDB" id="A0A2P6MNB6"/>
<dbReference type="Pfam" id="PF00515">
    <property type="entry name" value="TPR_1"/>
    <property type="match status" value="1"/>
</dbReference>
<dbReference type="InterPro" id="IPR013235">
    <property type="entry name" value="PPP_dom"/>
</dbReference>
<comment type="cofactor">
    <cofactor evidence="1">
        <name>Mn(2+)</name>
        <dbReference type="ChEBI" id="CHEBI:29035"/>
    </cofactor>
</comment>
<dbReference type="InterPro" id="IPR004843">
    <property type="entry name" value="Calcineurin-like_PHP"/>
</dbReference>
<dbReference type="GO" id="GO:0004722">
    <property type="term" value="F:protein serine/threonine phosphatase activity"/>
    <property type="evidence" value="ECO:0007669"/>
    <property type="project" value="UniProtKB-EC"/>
</dbReference>
<accession>A0A2P6MNB6</accession>
<comment type="catalytic activity">
    <reaction evidence="10">
        <text>O-phospho-L-threonyl-[protein] + H2O = L-threonyl-[protein] + phosphate</text>
        <dbReference type="Rhea" id="RHEA:47004"/>
        <dbReference type="Rhea" id="RHEA-COMP:11060"/>
        <dbReference type="Rhea" id="RHEA-COMP:11605"/>
        <dbReference type="ChEBI" id="CHEBI:15377"/>
        <dbReference type="ChEBI" id="CHEBI:30013"/>
        <dbReference type="ChEBI" id="CHEBI:43474"/>
        <dbReference type="ChEBI" id="CHEBI:61977"/>
        <dbReference type="EC" id="3.1.3.16"/>
    </reaction>
</comment>
<dbReference type="Pfam" id="PF00149">
    <property type="entry name" value="Metallophos"/>
    <property type="match status" value="1"/>
</dbReference>
<dbReference type="InterPro" id="IPR029052">
    <property type="entry name" value="Metallo-depent_PP-like"/>
</dbReference>
<dbReference type="GO" id="GO:0046872">
    <property type="term" value="F:metal ion binding"/>
    <property type="evidence" value="ECO:0007669"/>
    <property type="project" value="UniProtKB-KW"/>
</dbReference>
<dbReference type="PROSITE" id="PS00125">
    <property type="entry name" value="SER_THR_PHOSPHATASE"/>
    <property type="match status" value="1"/>
</dbReference>
<protein>
    <recommendedName>
        <fullName evidence="10">Serine/threonine-protein phosphatase</fullName>
        <ecNumber evidence="10">3.1.3.16</ecNumber>
    </recommendedName>
</protein>
<evidence type="ECO:0000256" key="4">
    <source>
        <dbReference type="ARBA" id="ARBA00022737"/>
    </source>
</evidence>
<gene>
    <name evidence="12" type="ORF">PROFUN_03504</name>
</gene>
<dbReference type="InParanoid" id="A0A2P6MNB6"/>
<organism evidence="12 13">
    <name type="scientific">Planoprotostelium fungivorum</name>
    <dbReference type="NCBI Taxonomy" id="1890364"/>
    <lineage>
        <taxon>Eukaryota</taxon>
        <taxon>Amoebozoa</taxon>
        <taxon>Evosea</taxon>
        <taxon>Variosea</taxon>
        <taxon>Cavosteliida</taxon>
        <taxon>Cavosteliaceae</taxon>
        <taxon>Planoprotostelium</taxon>
    </lineage>
</organism>
<comment type="caution">
    <text evidence="12">The sequence shown here is derived from an EMBL/GenBank/DDBJ whole genome shotgun (WGS) entry which is preliminary data.</text>
</comment>
<dbReference type="FunFam" id="3.60.21.10:FF:000017">
    <property type="entry name" value="Serine/threonine-protein phosphatase"/>
    <property type="match status" value="1"/>
</dbReference>
<feature type="active site" description="Proton donor/acceptor" evidence="8">
    <location>
        <position position="300"/>
    </location>
</feature>
<dbReference type="EMBL" id="MDYQ01000661">
    <property type="protein sequence ID" value="PRP73190.1"/>
    <property type="molecule type" value="Genomic_DNA"/>
</dbReference>
<dbReference type="SUPFAM" id="SSF56300">
    <property type="entry name" value="Metallo-dependent phosphatases"/>
    <property type="match status" value="1"/>
</dbReference>